<dbReference type="PROSITE" id="PS50885">
    <property type="entry name" value="HAMP"/>
    <property type="match status" value="1"/>
</dbReference>
<accession>A0A174L2Y7</accession>
<dbReference type="CDD" id="cd06225">
    <property type="entry name" value="HAMP"/>
    <property type="match status" value="1"/>
</dbReference>
<name>A0A174L2Y7_9FIRM</name>
<evidence type="ECO:0000256" key="6">
    <source>
        <dbReference type="ARBA" id="ARBA00022741"/>
    </source>
</evidence>
<feature type="transmembrane region" description="Helical" evidence="12">
    <location>
        <begin position="309"/>
        <end position="329"/>
    </location>
</feature>
<evidence type="ECO:0000256" key="11">
    <source>
        <dbReference type="ARBA" id="ARBA00023136"/>
    </source>
</evidence>
<evidence type="ECO:0000256" key="7">
    <source>
        <dbReference type="ARBA" id="ARBA00022777"/>
    </source>
</evidence>
<evidence type="ECO:0000256" key="5">
    <source>
        <dbReference type="ARBA" id="ARBA00022692"/>
    </source>
</evidence>
<protein>
    <submittedName>
        <fullName evidence="14">Histidine kinase internal region</fullName>
    </submittedName>
</protein>
<dbReference type="Pfam" id="PF06580">
    <property type="entry name" value="His_kinase"/>
    <property type="match status" value="1"/>
</dbReference>
<dbReference type="RefSeq" id="WP_055659541.1">
    <property type="nucleotide sequence ID" value="NZ_CABIXC010000019.1"/>
</dbReference>
<sequence length="603" mass="68712">MEKHQGRTTSLRARLILAFIITSIIPAIILNLFSYYNTSGIVKDNVDEMTRSNLSQTRGSLDVWLESYEDILFQIYTDDDIVALLKNLNEKKDRSVSRSQLRRTLHGLFYTKEYIKSISVFTQSGEMVFYDLLTGSSTQSSWVDNLGISRQELYQEVSEDNQTHVFSTRETKESNNSKNYLFHIAHRIINYKNLNEELGIVVISIDEQLLQDICNNSGQDSGSFHFIVDSQGDIVSHQDRGLLGQHIIDWSEDIAAREAQYQDYIADQFGFSSKTGSVYVIHDKKLNWDIVNVSNRNQVIERLDAQQRIMLIVMAASLGALLILIAVLIKSLTGSLKNLSQAMKQAGKGNLSARVNITRNMPTEIAGIAGQFNQMLEKLGEAIEREKRAGEKQKDAQIAALEAQINPHFLYNTLDTINWMAIDNDQFEISNSIGALASILRYGIDGSNRLVTVRQECEWLKQYLFLQQTRLKNGFSCQVDVRPETMEYRIHKLLLQPFVENSIIHGFDGVSRRHELLVKIEAAEHEMLQICIYDNGCGISKEVVEQMNRGVFKETKEKNHIGMENAITRIYMYYGECAKVQIESEEGAFTRISICIPVERDNV</sequence>
<dbReference type="InterPro" id="IPR010559">
    <property type="entry name" value="Sig_transdc_His_kin_internal"/>
</dbReference>
<keyword evidence="7 14" id="KW-0418">Kinase</keyword>
<dbReference type="Pfam" id="PF02743">
    <property type="entry name" value="dCache_1"/>
    <property type="match status" value="1"/>
</dbReference>
<dbReference type="SMART" id="SM00304">
    <property type="entry name" value="HAMP"/>
    <property type="match status" value="1"/>
</dbReference>
<evidence type="ECO:0000313" key="15">
    <source>
        <dbReference type="Proteomes" id="UP000095651"/>
    </source>
</evidence>
<evidence type="ECO:0000259" key="13">
    <source>
        <dbReference type="PROSITE" id="PS50885"/>
    </source>
</evidence>
<organism evidence="14 15">
    <name type="scientific">Hungatella hathewayi</name>
    <dbReference type="NCBI Taxonomy" id="154046"/>
    <lineage>
        <taxon>Bacteria</taxon>
        <taxon>Bacillati</taxon>
        <taxon>Bacillota</taxon>
        <taxon>Clostridia</taxon>
        <taxon>Lachnospirales</taxon>
        <taxon>Lachnospiraceae</taxon>
        <taxon>Hungatella</taxon>
    </lineage>
</organism>
<evidence type="ECO:0000256" key="8">
    <source>
        <dbReference type="ARBA" id="ARBA00022840"/>
    </source>
</evidence>
<feature type="domain" description="HAMP" evidence="13">
    <location>
        <begin position="330"/>
        <end position="384"/>
    </location>
</feature>
<keyword evidence="5 12" id="KW-0812">Transmembrane</keyword>
<feature type="transmembrane region" description="Helical" evidence="12">
    <location>
        <begin position="15"/>
        <end position="36"/>
    </location>
</feature>
<dbReference type="AlphaFoldDB" id="A0A174L2Y7"/>
<dbReference type="InterPro" id="IPR033479">
    <property type="entry name" value="dCache_1"/>
</dbReference>
<dbReference type="Gene3D" id="1.10.287.130">
    <property type="match status" value="1"/>
</dbReference>
<reference evidence="14 15" key="1">
    <citation type="submission" date="2015-09" db="EMBL/GenBank/DDBJ databases">
        <authorList>
            <consortium name="Pathogen Informatics"/>
        </authorList>
    </citation>
    <scope>NUCLEOTIDE SEQUENCE [LARGE SCALE GENOMIC DNA]</scope>
    <source>
        <strain evidence="14 15">2789STDY5608850</strain>
    </source>
</reference>
<evidence type="ECO:0000256" key="1">
    <source>
        <dbReference type="ARBA" id="ARBA00004651"/>
    </source>
</evidence>
<evidence type="ECO:0000256" key="2">
    <source>
        <dbReference type="ARBA" id="ARBA00022475"/>
    </source>
</evidence>
<dbReference type="GO" id="GO:0005524">
    <property type="term" value="F:ATP binding"/>
    <property type="evidence" value="ECO:0007669"/>
    <property type="project" value="UniProtKB-KW"/>
</dbReference>
<dbReference type="GO" id="GO:0005886">
    <property type="term" value="C:plasma membrane"/>
    <property type="evidence" value="ECO:0007669"/>
    <property type="project" value="UniProtKB-SubCell"/>
</dbReference>
<dbReference type="InterPro" id="IPR003594">
    <property type="entry name" value="HATPase_dom"/>
</dbReference>
<dbReference type="InterPro" id="IPR003660">
    <property type="entry name" value="HAMP_dom"/>
</dbReference>
<keyword evidence="8" id="KW-0067">ATP-binding</keyword>
<gene>
    <name evidence="14" type="primary">ypdA_26</name>
    <name evidence="14" type="ORF">ERS852407_05174</name>
</gene>
<proteinExistence type="predicted"/>
<keyword evidence="3" id="KW-0597">Phosphoprotein</keyword>
<dbReference type="PANTHER" id="PTHR34220:SF11">
    <property type="entry name" value="SENSOR PROTEIN KINASE HPTS"/>
    <property type="match status" value="1"/>
</dbReference>
<dbReference type="Gene3D" id="3.30.450.20">
    <property type="entry name" value="PAS domain"/>
    <property type="match status" value="1"/>
</dbReference>
<dbReference type="Pfam" id="PF00672">
    <property type="entry name" value="HAMP"/>
    <property type="match status" value="1"/>
</dbReference>
<keyword evidence="4" id="KW-0808">Transferase</keyword>
<evidence type="ECO:0000313" key="14">
    <source>
        <dbReference type="EMBL" id="CUP16498.1"/>
    </source>
</evidence>
<keyword evidence="2" id="KW-1003">Cell membrane</keyword>
<evidence type="ECO:0000256" key="12">
    <source>
        <dbReference type="SAM" id="Phobius"/>
    </source>
</evidence>
<dbReference type="Proteomes" id="UP000095651">
    <property type="component" value="Unassembled WGS sequence"/>
</dbReference>
<evidence type="ECO:0000256" key="3">
    <source>
        <dbReference type="ARBA" id="ARBA00022553"/>
    </source>
</evidence>
<dbReference type="Gene3D" id="3.30.565.10">
    <property type="entry name" value="Histidine kinase-like ATPase, C-terminal domain"/>
    <property type="match status" value="1"/>
</dbReference>
<dbReference type="EMBL" id="CYZE01000019">
    <property type="protein sequence ID" value="CUP16498.1"/>
    <property type="molecule type" value="Genomic_DNA"/>
</dbReference>
<dbReference type="GO" id="GO:0000155">
    <property type="term" value="F:phosphorelay sensor kinase activity"/>
    <property type="evidence" value="ECO:0007669"/>
    <property type="project" value="InterPro"/>
</dbReference>
<evidence type="ECO:0000256" key="4">
    <source>
        <dbReference type="ARBA" id="ARBA00022679"/>
    </source>
</evidence>
<evidence type="ECO:0000256" key="10">
    <source>
        <dbReference type="ARBA" id="ARBA00023012"/>
    </source>
</evidence>
<comment type="subcellular location">
    <subcellularLocation>
        <location evidence="1">Cell membrane</location>
        <topology evidence="1">Multi-pass membrane protein</topology>
    </subcellularLocation>
</comment>
<dbReference type="Pfam" id="PF02518">
    <property type="entry name" value="HATPase_c"/>
    <property type="match status" value="1"/>
</dbReference>
<keyword evidence="9 12" id="KW-1133">Transmembrane helix</keyword>
<keyword evidence="11 12" id="KW-0472">Membrane</keyword>
<evidence type="ECO:0000256" key="9">
    <source>
        <dbReference type="ARBA" id="ARBA00022989"/>
    </source>
</evidence>
<dbReference type="SUPFAM" id="SSF55874">
    <property type="entry name" value="ATPase domain of HSP90 chaperone/DNA topoisomerase II/histidine kinase"/>
    <property type="match status" value="1"/>
</dbReference>
<dbReference type="InterPro" id="IPR050640">
    <property type="entry name" value="Bact_2-comp_sensor_kinase"/>
</dbReference>
<dbReference type="InterPro" id="IPR036890">
    <property type="entry name" value="HATPase_C_sf"/>
</dbReference>
<keyword evidence="6" id="KW-0547">Nucleotide-binding</keyword>
<keyword evidence="10" id="KW-0902">Two-component regulatory system</keyword>
<dbReference type="PANTHER" id="PTHR34220">
    <property type="entry name" value="SENSOR HISTIDINE KINASE YPDA"/>
    <property type="match status" value="1"/>
</dbReference>